<dbReference type="PROSITE" id="PS50977">
    <property type="entry name" value="HTH_TETR_2"/>
    <property type="match status" value="1"/>
</dbReference>
<dbReference type="RefSeq" id="WP_079704875.1">
    <property type="nucleotide sequence ID" value="NZ_FXAP01000003.1"/>
</dbReference>
<dbReference type="Pfam" id="PF00440">
    <property type="entry name" value="TetR_N"/>
    <property type="match status" value="1"/>
</dbReference>
<name>A0A3N2BZ18_9MICO</name>
<dbReference type="InterPro" id="IPR009057">
    <property type="entry name" value="Homeodomain-like_sf"/>
</dbReference>
<gene>
    <name evidence="3" type="ORF">EDD42_0503</name>
</gene>
<dbReference type="SUPFAM" id="SSF46689">
    <property type="entry name" value="Homeodomain-like"/>
    <property type="match status" value="1"/>
</dbReference>
<accession>A0A3N2BZ18</accession>
<dbReference type="PANTHER" id="PTHR30055:SF146">
    <property type="entry name" value="HTH-TYPE TRANSCRIPTIONAL DUAL REGULATOR CECR"/>
    <property type="match status" value="1"/>
</dbReference>
<evidence type="ECO:0000256" key="1">
    <source>
        <dbReference type="ARBA" id="ARBA00023125"/>
    </source>
</evidence>
<comment type="caution">
    <text evidence="3">The sequence shown here is derived from an EMBL/GenBank/DDBJ whole genome shotgun (WGS) entry which is preliminary data.</text>
</comment>
<keyword evidence="1 2" id="KW-0238">DNA-binding</keyword>
<dbReference type="AlphaFoldDB" id="A0A3N2BZ18"/>
<reference evidence="3 4" key="1">
    <citation type="submission" date="2018-11" db="EMBL/GenBank/DDBJ databases">
        <title>Sequencing the genomes of 1000 actinobacteria strains.</title>
        <authorList>
            <person name="Klenk H.-P."/>
        </authorList>
    </citation>
    <scope>NUCLEOTIDE SEQUENCE [LARGE SCALE GENOMIC DNA]</scope>
    <source>
        <strain evidence="3 4">DSM 14012</strain>
    </source>
</reference>
<evidence type="ECO:0000313" key="3">
    <source>
        <dbReference type="EMBL" id="ROR80462.1"/>
    </source>
</evidence>
<organism evidence="3 4">
    <name type="scientific">Plantibacter flavus</name>
    <dbReference type="NCBI Taxonomy" id="150123"/>
    <lineage>
        <taxon>Bacteria</taxon>
        <taxon>Bacillati</taxon>
        <taxon>Actinomycetota</taxon>
        <taxon>Actinomycetes</taxon>
        <taxon>Micrococcales</taxon>
        <taxon>Microbacteriaceae</taxon>
        <taxon>Plantibacter</taxon>
    </lineage>
</organism>
<dbReference type="GO" id="GO:0000976">
    <property type="term" value="F:transcription cis-regulatory region binding"/>
    <property type="evidence" value="ECO:0007669"/>
    <property type="project" value="TreeGrafter"/>
</dbReference>
<evidence type="ECO:0000256" key="2">
    <source>
        <dbReference type="PROSITE-ProRule" id="PRU00335"/>
    </source>
</evidence>
<feature type="DNA-binding region" description="H-T-H motif" evidence="2">
    <location>
        <begin position="30"/>
        <end position="49"/>
    </location>
</feature>
<dbReference type="Proteomes" id="UP000266915">
    <property type="component" value="Unassembled WGS sequence"/>
</dbReference>
<proteinExistence type="predicted"/>
<dbReference type="Gene3D" id="1.10.357.10">
    <property type="entry name" value="Tetracycline Repressor, domain 2"/>
    <property type="match status" value="1"/>
</dbReference>
<keyword evidence="4" id="KW-1185">Reference proteome</keyword>
<dbReference type="EMBL" id="RKHL01000001">
    <property type="protein sequence ID" value="ROR80462.1"/>
    <property type="molecule type" value="Genomic_DNA"/>
</dbReference>
<protein>
    <submittedName>
        <fullName evidence="3">TetR family transcriptional regulator</fullName>
    </submittedName>
</protein>
<dbReference type="InterPro" id="IPR050109">
    <property type="entry name" value="HTH-type_TetR-like_transc_reg"/>
</dbReference>
<dbReference type="GO" id="GO:0003700">
    <property type="term" value="F:DNA-binding transcription factor activity"/>
    <property type="evidence" value="ECO:0007669"/>
    <property type="project" value="TreeGrafter"/>
</dbReference>
<dbReference type="InterPro" id="IPR001647">
    <property type="entry name" value="HTH_TetR"/>
</dbReference>
<evidence type="ECO:0000313" key="4">
    <source>
        <dbReference type="Proteomes" id="UP000266915"/>
    </source>
</evidence>
<dbReference type="PANTHER" id="PTHR30055">
    <property type="entry name" value="HTH-TYPE TRANSCRIPTIONAL REGULATOR RUTR"/>
    <property type="match status" value="1"/>
</dbReference>
<sequence>MSRSTAEDQRVRTIASAVEVFSIAGYRATPVADVAAAAKISPAYVFRLFDGKLGLFVAAVEHCYEQVANAMSAAVEDHPEWSPDDKLDAMTQAYIELIRDRSLIALQVHAQSACDVPEIQEAVRSGLALVVRVMSRDSGADAGAVQRSLAYGQLCHLVVQAGLGDVDADWARVVDHGIRHD</sequence>